<protein>
    <submittedName>
        <fullName evidence="1">Uncharacterized protein</fullName>
    </submittedName>
</protein>
<sequence length="76" mass="9090">MVTWRYNILCICFNFKDHVTVSLSVSLVFLACFYNFFHFTFFLFLFVTHALQLGVFSDIVVLLYKPKPKCQSYFNR</sequence>
<gene>
    <name evidence="1" type="ORF">Pint_11118</name>
</gene>
<dbReference type="Proteomes" id="UP001163603">
    <property type="component" value="Chromosome 12"/>
</dbReference>
<reference evidence="2" key="1">
    <citation type="journal article" date="2023" name="G3 (Bethesda)">
        <title>Genome assembly and association tests identify interacting loci associated with vigor, precocity, and sex in interspecific pistachio rootstocks.</title>
        <authorList>
            <person name="Palmer W."/>
            <person name="Jacygrad E."/>
            <person name="Sagayaradj S."/>
            <person name="Cavanaugh K."/>
            <person name="Han R."/>
            <person name="Bertier L."/>
            <person name="Beede B."/>
            <person name="Kafkas S."/>
            <person name="Golino D."/>
            <person name="Preece J."/>
            <person name="Michelmore R."/>
        </authorList>
    </citation>
    <scope>NUCLEOTIDE SEQUENCE [LARGE SCALE GENOMIC DNA]</scope>
</reference>
<evidence type="ECO:0000313" key="1">
    <source>
        <dbReference type="EMBL" id="KAJ0018756.1"/>
    </source>
</evidence>
<evidence type="ECO:0000313" key="2">
    <source>
        <dbReference type="Proteomes" id="UP001163603"/>
    </source>
</evidence>
<organism evidence="1 2">
    <name type="scientific">Pistacia integerrima</name>
    <dbReference type="NCBI Taxonomy" id="434235"/>
    <lineage>
        <taxon>Eukaryota</taxon>
        <taxon>Viridiplantae</taxon>
        <taxon>Streptophyta</taxon>
        <taxon>Embryophyta</taxon>
        <taxon>Tracheophyta</taxon>
        <taxon>Spermatophyta</taxon>
        <taxon>Magnoliopsida</taxon>
        <taxon>eudicotyledons</taxon>
        <taxon>Gunneridae</taxon>
        <taxon>Pentapetalae</taxon>
        <taxon>rosids</taxon>
        <taxon>malvids</taxon>
        <taxon>Sapindales</taxon>
        <taxon>Anacardiaceae</taxon>
        <taxon>Pistacia</taxon>
    </lineage>
</organism>
<accession>A0ACC0XM78</accession>
<keyword evidence="2" id="KW-1185">Reference proteome</keyword>
<dbReference type="EMBL" id="CM047747">
    <property type="protein sequence ID" value="KAJ0018756.1"/>
    <property type="molecule type" value="Genomic_DNA"/>
</dbReference>
<proteinExistence type="predicted"/>
<comment type="caution">
    <text evidence="1">The sequence shown here is derived from an EMBL/GenBank/DDBJ whole genome shotgun (WGS) entry which is preliminary data.</text>
</comment>
<name>A0ACC0XM78_9ROSI</name>